<keyword evidence="2" id="KW-1185">Reference proteome</keyword>
<protein>
    <submittedName>
        <fullName evidence="1">Uncharacterized protein</fullName>
    </submittedName>
</protein>
<dbReference type="InParanoid" id="A0A2K1Y2U9"/>
<accession>A0A2K1Y2U9</accession>
<proteinExistence type="predicted"/>
<dbReference type="EMBL" id="CM009302">
    <property type="protein sequence ID" value="PNT07355.1"/>
    <property type="molecule type" value="Genomic_DNA"/>
</dbReference>
<organism evidence="1 2">
    <name type="scientific">Populus trichocarpa</name>
    <name type="common">Western balsam poplar</name>
    <name type="synonym">Populus balsamifera subsp. trichocarpa</name>
    <dbReference type="NCBI Taxonomy" id="3694"/>
    <lineage>
        <taxon>Eukaryota</taxon>
        <taxon>Viridiplantae</taxon>
        <taxon>Streptophyta</taxon>
        <taxon>Embryophyta</taxon>
        <taxon>Tracheophyta</taxon>
        <taxon>Spermatophyta</taxon>
        <taxon>Magnoliopsida</taxon>
        <taxon>eudicotyledons</taxon>
        <taxon>Gunneridae</taxon>
        <taxon>Pentapetalae</taxon>
        <taxon>rosids</taxon>
        <taxon>fabids</taxon>
        <taxon>Malpighiales</taxon>
        <taxon>Salicaceae</taxon>
        <taxon>Saliceae</taxon>
        <taxon>Populus</taxon>
    </lineage>
</organism>
<dbReference type="AlphaFoldDB" id="A0A2K1Y2U9"/>
<name>A0A2K1Y2U9_POPTR</name>
<dbReference type="Proteomes" id="UP000006729">
    <property type="component" value="Chromosome 13"/>
</dbReference>
<reference evidence="1 2" key="1">
    <citation type="journal article" date="2006" name="Science">
        <title>The genome of black cottonwood, Populus trichocarpa (Torr. &amp; Gray).</title>
        <authorList>
            <person name="Tuskan G.A."/>
            <person name="Difazio S."/>
            <person name="Jansson S."/>
            <person name="Bohlmann J."/>
            <person name="Grigoriev I."/>
            <person name="Hellsten U."/>
            <person name="Putnam N."/>
            <person name="Ralph S."/>
            <person name="Rombauts S."/>
            <person name="Salamov A."/>
            <person name="Schein J."/>
            <person name="Sterck L."/>
            <person name="Aerts A."/>
            <person name="Bhalerao R.R."/>
            <person name="Bhalerao R.P."/>
            <person name="Blaudez D."/>
            <person name="Boerjan W."/>
            <person name="Brun A."/>
            <person name="Brunner A."/>
            <person name="Busov V."/>
            <person name="Campbell M."/>
            <person name="Carlson J."/>
            <person name="Chalot M."/>
            <person name="Chapman J."/>
            <person name="Chen G.L."/>
            <person name="Cooper D."/>
            <person name="Coutinho P.M."/>
            <person name="Couturier J."/>
            <person name="Covert S."/>
            <person name="Cronk Q."/>
            <person name="Cunningham R."/>
            <person name="Davis J."/>
            <person name="Degroeve S."/>
            <person name="Dejardin A."/>
            <person name="Depamphilis C."/>
            <person name="Detter J."/>
            <person name="Dirks B."/>
            <person name="Dubchak I."/>
            <person name="Duplessis S."/>
            <person name="Ehlting J."/>
            <person name="Ellis B."/>
            <person name="Gendler K."/>
            <person name="Goodstein D."/>
            <person name="Gribskov M."/>
            <person name="Grimwood J."/>
            <person name="Groover A."/>
            <person name="Gunter L."/>
            <person name="Hamberger B."/>
            <person name="Heinze B."/>
            <person name="Helariutta Y."/>
            <person name="Henrissat B."/>
            <person name="Holligan D."/>
            <person name="Holt R."/>
            <person name="Huang W."/>
            <person name="Islam-Faridi N."/>
            <person name="Jones S."/>
            <person name="Jones-Rhoades M."/>
            <person name="Jorgensen R."/>
            <person name="Joshi C."/>
            <person name="Kangasjarvi J."/>
            <person name="Karlsson J."/>
            <person name="Kelleher C."/>
            <person name="Kirkpatrick R."/>
            <person name="Kirst M."/>
            <person name="Kohler A."/>
            <person name="Kalluri U."/>
            <person name="Larimer F."/>
            <person name="Leebens-Mack J."/>
            <person name="Leple J.C."/>
            <person name="Locascio P."/>
            <person name="Lou Y."/>
            <person name="Lucas S."/>
            <person name="Martin F."/>
            <person name="Montanini B."/>
            <person name="Napoli C."/>
            <person name="Nelson D.R."/>
            <person name="Nelson C."/>
            <person name="Nieminen K."/>
            <person name="Nilsson O."/>
            <person name="Pereda V."/>
            <person name="Peter G."/>
            <person name="Philippe R."/>
            <person name="Pilate G."/>
            <person name="Poliakov A."/>
            <person name="Razumovskaya J."/>
            <person name="Richardson P."/>
            <person name="Rinaldi C."/>
            <person name="Ritland K."/>
            <person name="Rouze P."/>
            <person name="Ryaboy D."/>
            <person name="Schmutz J."/>
            <person name="Schrader J."/>
            <person name="Segerman B."/>
            <person name="Shin H."/>
            <person name="Siddiqui A."/>
            <person name="Sterky F."/>
            <person name="Terry A."/>
            <person name="Tsai C.J."/>
            <person name="Uberbacher E."/>
            <person name="Unneberg P."/>
            <person name="Vahala J."/>
            <person name="Wall K."/>
            <person name="Wessler S."/>
            <person name="Yang G."/>
            <person name="Yin T."/>
            <person name="Douglas C."/>
            <person name="Marra M."/>
            <person name="Sandberg G."/>
            <person name="Van de Peer Y."/>
            <person name="Rokhsar D."/>
        </authorList>
    </citation>
    <scope>NUCLEOTIDE SEQUENCE [LARGE SCALE GENOMIC DNA]</scope>
    <source>
        <strain evidence="2">cv. Nisqually</strain>
    </source>
</reference>
<gene>
    <name evidence="1" type="ORF">POPTR_013G080800</name>
</gene>
<evidence type="ECO:0000313" key="1">
    <source>
        <dbReference type="EMBL" id="PNT07355.1"/>
    </source>
</evidence>
<evidence type="ECO:0000313" key="2">
    <source>
        <dbReference type="Proteomes" id="UP000006729"/>
    </source>
</evidence>
<sequence>MITPYKIIHENIISKINGSKLIFPFLKKPKTRNLNLIKACFIYTHYINALIHGKQSHLMHLKKDRKQHVVDFSYDDSFNEKQIHTKVRPIQINAILEQHCRLEIKDFESKGLIQKSRSPWSCAAFYANKNFEIERENSSETSPDAFEIQIQRQRQRLINKV</sequence>